<evidence type="ECO:0000313" key="1">
    <source>
        <dbReference type="EMBL" id="ANU39475.1"/>
    </source>
</evidence>
<dbReference type="Proteomes" id="UP000092528">
    <property type="component" value="Plasmid pVS127"/>
</dbReference>
<protein>
    <submittedName>
        <fullName evidence="1">Uncharacterized protein</fullName>
    </submittedName>
</protein>
<gene>
    <name evidence="1" type="ORF">VSVS05_04440</name>
</gene>
<dbReference type="EMBL" id="CP016416">
    <property type="protein sequence ID" value="ANU39475.1"/>
    <property type="molecule type" value="Genomic_DNA"/>
</dbReference>
<geneLocation type="plasmid" evidence="2">
    <name>pvs127</name>
</geneLocation>
<sequence>MPKNKVRKRKNKNGVYRPVSPVTRRRRDADFEIGLFGALKILEDAKKVPFMEIERPTVGVYRDNLDVEHDVIEVSEREQDGNFSVTIQNDELGQHKTDAYGWFVRLVGMDYQRKTNMDNGGG</sequence>
<keyword evidence="2" id="KW-1185">Reference proteome</keyword>
<dbReference type="AlphaFoldDB" id="A0A1C7FHC1"/>
<name>A0A1C7FHC1_9VIBR</name>
<evidence type="ECO:0000313" key="2">
    <source>
        <dbReference type="Proteomes" id="UP000092528"/>
    </source>
</evidence>
<dbReference type="RefSeq" id="WP_065546935.1">
    <property type="nucleotide sequence ID" value="NZ_CP016416.1"/>
</dbReference>
<proteinExistence type="predicted"/>
<organism evidence="1 2">
    <name type="scientific">Vibrio scophthalmi</name>
    <dbReference type="NCBI Taxonomy" id="45658"/>
    <lineage>
        <taxon>Bacteria</taxon>
        <taxon>Pseudomonadati</taxon>
        <taxon>Pseudomonadota</taxon>
        <taxon>Gammaproteobacteria</taxon>
        <taxon>Vibrionales</taxon>
        <taxon>Vibrionaceae</taxon>
        <taxon>Vibrio</taxon>
    </lineage>
</organism>
<reference evidence="1 2" key="1">
    <citation type="submission" date="2016-07" db="EMBL/GenBank/DDBJ databases">
        <title>Genome sequencing of Vibrio scophthalmi strain VS-05, an isolated from Paralichthys olivaceus.</title>
        <authorList>
            <person name="Han H.-J."/>
        </authorList>
    </citation>
    <scope>NUCLEOTIDE SEQUENCE [LARGE SCALE GENOMIC DNA]</scope>
    <source>
        <strain evidence="1 2">VS-05</strain>
        <plasmid evidence="2">pvs127</plasmid>
    </source>
</reference>
<accession>A0A1C7FHC1</accession>
<keyword evidence="1" id="KW-0614">Plasmid</keyword>